<dbReference type="PRINTS" id="PR00420">
    <property type="entry name" value="RNGMNOXGNASE"/>
</dbReference>
<dbReference type="SUPFAM" id="SSF51905">
    <property type="entry name" value="FAD/NAD(P)-binding domain"/>
    <property type="match status" value="1"/>
</dbReference>
<dbReference type="Pfam" id="PF01494">
    <property type="entry name" value="FAD_binding_3"/>
    <property type="match status" value="1"/>
</dbReference>
<dbReference type="Proteomes" id="UP000184474">
    <property type="component" value="Unassembled WGS sequence"/>
</dbReference>
<dbReference type="AlphaFoldDB" id="A0A1M6TKU5"/>
<dbReference type="STRING" id="156994.SAMN04488028_10686"/>
<name>A0A1M6TKU5_REIAG</name>
<dbReference type="InterPro" id="IPR036188">
    <property type="entry name" value="FAD/NAD-bd_sf"/>
</dbReference>
<gene>
    <name evidence="2" type="ORF">SAMN04488028_10686</name>
</gene>
<proteinExistence type="predicted"/>
<evidence type="ECO:0000259" key="1">
    <source>
        <dbReference type="Pfam" id="PF01494"/>
    </source>
</evidence>
<evidence type="ECO:0000313" key="3">
    <source>
        <dbReference type="Proteomes" id="UP000184474"/>
    </source>
</evidence>
<dbReference type="GO" id="GO:0071949">
    <property type="term" value="F:FAD binding"/>
    <property type="evidence" value="ECO:0007669"/>
    <property type="project" value="InterPro"/>
</dbReference>
<dbReference type="PANTHER" id="PTHR42685">
    <property type="entry name" value="GERANYLGERANYL DIPHOSPHATE REDUCTASE"/>
    <property type="match status" value="1"/>
</dbReference>
<dbReference type="PANTHER" id="PTHR42685:SF22">
    <property type="entry name" value="CONDITIONED MEDIUM FACTOR RECEPTOR 1"/>
    <property type="match status" value="1"/>
</dbReference>
<sequence>MLDVIIVGGGLAGLINSILLSRAGLSVCLMEKGRYPFHRVCGEYISNEVKPFLLQHDLYPSELEPSQISQFRLSAISGKTVRSALGMGGFGISRYDLDLYLSQKAKASGVELREGMKVSDISWDGDHFEVTASNQRYPSKLVIGAFGKRSQLDVRLQRAFMANRSPYIGIKYHIKTDFAKDVIALHNFKDGYCGLSSVGGDVYNLCYLSHRDNLKSRTIEEMEREVLFRNPHLKAIWDDSDFLFDKPVVINEISFEKKRAVENHILMSGDSAGMITPLCGNGMAMAIRSAWLLSGLITEHWYGGTMDHTALESTYQKCWNDQFAFRLWAGRQFQRMFGSPILSELSVGLMRIPPVADHLIGLSHGRSFE</sequence>
<dbReference type="InterPro" id="IPR050407">
    <property type="entry name" value="Geranylgeranyl_reductase"/>
</dbReference>
<reference evidence="3" key="1">
    <citation type="submission" date="2016-11" db="EMBL/GenBank/DDBJ databases">
        <authorList>
            <person name="Varghese N."/>
            <person name="Submissions S."/>
        </authorList>
    </citation>
    <scope>NUCLEOTIDE SEQUENCE [LARGE SCALE GENOMIC DNA]</scope>
    <source>
        <strain evidence="3">DSM 26134</strain>
    </source>
</reference>
<feature type="domain" description="FAD-binding" evidence="1">
    <location>
        <begin position="2"/>
        <end position="34"/>
    </location>
</feature>
<organism evidence="2 3">
    <name type="scientific">Reichenbachiella agariperforans</name>
    <dbReference type="NCBI Taxonomy" id="156994"/>
    <lineage>
        <taxon>Bacteria</taxon>
        <taxon>Pseudomonadati</taxon>
        <taxon>Bacteroidota</taxon>
        <taxon>Cytophagia</taxon>
        <taxon>Cytophagales</taxon>
        <taxon>Reichenbachiellaceae</taxon>
        <taxon>Reichenbachiella</taxon>
    </lineage>
</organism>
<protein>
    <submittedName>
        <fullName evidence="2">Dehydrogenase (Flavoprotein)</fullName>
    </submittedName>
</protein>
<dbReference type="RefSeq" id="WP_073123757.1">
    <property type="nucleotide sequence ID" value="NZ_FRAA01000006.1"/>
</dbReference>
<accession>A0A1M6TKU5</accession>
<evidence type="ECO:0000313" key="2">
    <source>
        <dbReference type="EMBL" id="SHK57587.1"/>
    </source>
</evidence>
<dbReference type="EMBL" id="FRAA01000006">
    <property type="protein sequence ID" value="SHK57587.1"/>
    <property type="molecule type" value="Genomic_DNA"/>
</dbReference>
<keyword evidence="3" id="KW-1185">Reference proteome</keyword>
<dbReference type="Gene3D" id="3.50.50.60">
    <property type="entry name" value="FAD/NAD(P)-binding domain"/>
    <property type="match status" value="1"/>
</dbReference>
<dbReference type="InterPro" id="IPR002938">
    <property type="entry name" value="FAD-bd"/>
</dbReference>